<evidence type="ECO:0000256" key="1">
    <source>
        <dbReference type="ARBA" id="ARBA00023121"/>
    </source>
</evidence>
<dbReference type="InterPro" id="IPR014352">
    <property type="entry name" value="FERM/acyl-CoA-bd_prot_sf"/>
</dbReference>
<name>A0A086SWX5_HAPC1</name>
<keyword evidence="1" id="KW-0446">Lipid-binding</keyword>
<evidence type="ECO:0000256" key="2">
    <source>
        <dbReference type="SAM" id="MobiDB-lite"/>
    </source>
</evidence>
<feature type="compositionally biased region" description="Basic and acidic residues" evidence="2">
    <location>
        <begin position="168"/>
        <end position="177"/>
    </location>
</feature>
<feature type="compositionally biased region" description="Basic and acidic residues" evidence="2">
    <location>
        <begin position="64"/>
        <end position="73"/>
    </location>
</feature>
<dbReference type="AlphaFoldDB" id="A0A086SWX5"/>
<dbReference type="Pfam" id="PF00887">
    <property type="entry name" value="ACBP"/>
    <property type="match status" value="1"/>
</dbReference>
<dbReference type="InterPro" id="IPR035984">
    <property type="entry name" value="Acyl-CoA-binding_sf"/>
</dbReference>
<feature type="compositionally biased region" description="Low complexity" evidence="2">
    <location>
        <begin position="125"/>
        <end position="136"/>
    </location>
</feature>
<evidence type="ECO:0000313" key="5">
    <source>
        <dbReference type="EMBL" id="KFH41607.1"/>
    </source>
</evidence>
<evidence type="ECO:0000259" key="4">
    <source>
        <dbReference type="PROSITE" id="PS51228"/>
    </source>
</evidence>
<feature type="transmembrane region" description="Helical" evidence="3">
    <location>
        <begin position="235"/>
        <end position="260"/>
    </location>
</feature>
<dbReference type="HOGENOM" id="CLU_043304_0_0_1"/>
<organism evidence="5 6">
    <name type="scientific">Hapsidospora chrysogenum (strain ATCC 11550 / CBS 779.69 / DSM 880 / IAM 14645 / JCM 23072 / IMI 49137)</name>
    <name type="common">Acremonium chrysogenum</name>
    <dbReference type="NCBI Taxonomy" id="857340"/>
    <lineage>
        <taxon>Eukaryota</taxon>
        <taxon>Fungi</taxon>
        <taxon>Dikarya</taxon>
        <taxon>Ascomycota</taxon>
        <taxon>Pezizomycotina</taxon>
        <taxon>Sordariomycetes</taxon>
        <taxon>Hypocreomycetidae</taxon>
        <taxon>Hypocreales</taxon>
        <taxon>Bionectriaceae</taxon>
        <taxon>Hapsidospora</taxon>
    </lineage>
</organism>
<evidence type="ECO:0000313" key="6">
    <source>
        <dbReference type="Proteomes" id="UP000029964"/>
    </source>
</evidence>
<feature type="region of interest" description="Disordered" evidence="2">
    <location>
        <begin position="123"/>
        <end position="197"/>
    </location>
</feature>
<feature type="region of interest" description="Disordered" evidence="2">
    <location>
        <begin position="49"/>
        <end position="79"/>
    </location>
</feature>
<dbReference type="EMBL" id="JPKY01000121">
    <property type="protein sequence ID" value="KFH41607.1"/>
    <property type="molecule type" value="Genomic_DNA"/>
</dbReference>
<protein>
    <submittedName>
        <fullName evidence="5">Acyl-CoA-binding protein-like protein</fullName>
    </submittedName>
</protein>
<dbReference type="STRING" id="857340.A0A086SWX5"/>
<dbReference type="GO" id="GO:0000062">
    <property type="term" value="F:fatty-acyl-CoA binding"/>
    <property type="evidence" value="ECO:0007669"/>
    <property type="project" value="InterPro"/>
</dbReference>
<dbReference type="PANTHER" id="PTHR23310">
    <property type="entry name" value="ACYL-COA-BINDING PROTEIN, ACBP"/>
    <property type="match status" value="1"/>
</dbReference>
<feature type="domain" description="ACB" evidence="4">
    <location>
        <begin position="5"/>
        <end position="103"/>
    </location>
</feature>
<keyword evidence="6" id="KW-1185">Reference proteome</keyword>
<dbReference type="Gene3D" id="1.20.80.10">
    <property type="match status" value="1"/>
</dbReference>
<keyword evidence="3" id="KW-0472">Membrane</keyword>
<reference evidence="6" key="1">
    <citation type="journal article" date="2014" name="Genome Announc.">
        <title>Genome sequence and annotation of Acremonium chrysogenum, producer of the beta-lactam antibiotic cephalosporin C.</title>
        <authorList>
            <person name="Terfehr D."/>
            <person name="Dahlmann T.A."/>
            <person name="Specht T."/>
            <person name="Zadra I."/>
            <person name="Kuernsteiner H."/>
            <person name="Kueck U."/>
        </authorList>
    </citation>
    <scope>NUCLEOTIDE SEQUENCE [LARGE SCALE GENOMIC DNA]</scope>
    <source>
        <strain evidence="6">ATCC 11550 / CBS 779.69 / DSM 880 / IAM 14645 / JCM 23072 / IMI 49137</strain>
    </source>
</reference>
<evidence type="ECO:0000256" key="3">
    <source>
        <dbReference type="SAM" id="Phobius"/>
    </source>
</evidence>
<feature type="compositionally biased region" description="Acidic residues" evidence="2">
    <location>
        <begin position="178"/>
        <end position="187"/>
    </location>
</feature>
<keyword evidence="3" id="KW-1133">Transmembrane helix</keyword>
<dbReference type="OrthoDB" id="346910at2759"/>
<dbReference type="SUPFAM" id="SSF47027">
    <property type="entry name" value="Acyl-CoA binding protein"/>
    <property type="match status" value="1"/>
</dbReference>
<accession>A0A086SWX5</accession>
<dbReference type="InterPro" id="IPR000582">
    <property type="entry name" value="Acyl-CoA-binding_protein"/>
</dbReference>
<proteinExistence type="predicted"/>
<dbReference type="Proteomes" id="UP000029964">
    <property type="component" value="Unassembled WGS sequence"/>
</dbReference>
<keyword evidence="3" id="KW-0812">Transmembrane</keyword>
<sequence length="291" mass="33665">MADSVDRVFVHALNTVKKVPKTGASRPPPSDRLRLYGLYKQAMEGDVDGVMERPTAGPGASEEDVQRERDKWDAWNSQKGLSRTESKRRYVEALIETMHRYANTPDAKELVAELEFVWNQIKHNSSSSTDSSPKASRNAGSTRRFQEPASGSDGPMKVLSPMSEQDEAELRSQRQMELEEEEEDENNDPSKRSSRWQRKVERAITNLSAEVAALREQITTGREWRSKKERSFPSWLGWLVWSIVKHLLVDCFVLGLILLWMRKRRDRRLEDLVRASLRLIREYVRRVLPSR</sequence>
<dbReference type="GO" id="GO:0006631">
    <property type="term" value="P:fatty acid metabolic process"/>
    <property type="evidence" value="ECO:0007669"/>
    <property type="project" value="TreeGrafter"/>
</dbReference>
<dbReference type="PROSITE" id="PS51228">
    <property type="entry name" value="ACB_2"/>
    <property type="match status" value="1"/>
</dbReference>
<dbReference type="PANTHER" id="PTHR23310:SF133">
    <property type="entry name" value="COA BINDING PROTEIN, PUTATIVE (AFU_ORTHOLOGUE AFUA_1G12300)-RELATED"/>
    <property type="match status" value="1"/>
</dbReference>
<gene>
    <name evidence="5" type="ORF">ACRE_076710</name>
</gene>
<comment type="caution">
    <text evidence="5">The sequence shown here is derived from an EMBL/GenBank/DDBJ whole genome shotgun (WGS) entry which is preliminary data.</text>
</comment>